<evidence type="ECO:0000313" key="5">
    <source>
        <dbReference type="Proteomes" id="UP000274504"/>
    </source>
</evidence>
<evidence type="ECO:0000259" key="2">
    <source>
        <dbReference type="Pfam" id="PF05347"/>
    </source>
</evidence>
<accession>A0A0R3SCQ7</accession>
<dbReference type="Proteomes" id="UP000274504">
    <property type="component" value="Unassembled WGS sequence"/>
</dbReference>
<name>A0A0R3SCQ7_HYMDI</name>
<dbReference type="STRING" id="6216.A0A0R3SCQ7"/>
<reference evidence="7" key="1">
    <citation type="submission" date="2017-02" db="UniProtKB">
        <authorList>
            <consortium name="WormBaseParasite"/>
        </authorList>
    </citation>
    <scope>IDENTIFICATION</scope>
</reference>
<sequence>MSAPTLLKTANMFSLPQRARVLDLYKRLIRLSKTWTSASGDAAQSAKESEYIKLETRTLFRNNAHLTDPKVIEAHILEGESRLELAMHYKNPYPRLSNLPKSSMANRSMKRNQRVFDESVPAYLRSYKTGIDKSGNKSH</sequence>
<feature type="domain" description="Complex 1 LYR protein" evidence="2">
    <location>
        <begin position="20"/>
        <end position="84"/>
    </location>
</feature>
<protein>
    <submittedName>
        <fullName evidence="7">Complex1_LYR_dom domain-containing protein</fullName>
    </submittedName>
</protein>
<dbReference type="EMBL" id="UYSG01000577">
    <property type="protein sequence ID" value="VDL19850.1"/>
    <property type="molecule type" value="Genomic_DNA"/>
</dbReference>
<dbReference type="InterPro" id="IPR045294">
    <property type="entry name" value="Complex1_LYR_LYRM1"/>
</dbReference>
<dbReference type="InterPro" id="IPR008011">
    <property type="entry name" value="Complex1_LYR_dom"/>
</dbReference>
<dbReference type="CDD" id="cd20261">
    <property type="entry name" value="Complex1_LYR_LYRM1"/>
    <property type="match status" value="1"/>
</dbReference>
<proteinExistence type="inferred from homology"/>
<evidence type="ECO:0000313" key="7">
    <source>
        <dbReference type="WBParaSite" id="HDID_0000238801-mRNA-1"/>
    </source>
</evidence>
<dbReference type="WBParaSite" id="HDID_0000238801-mRNA-1">
    <property type="protein sequence ID" value="HDID_0000238801-mRNA-1"/>
    <property type="gene ID" value="HDID_0000238801"/>
</dbReference>
<dbReference type="AlphaFoldDB" id="A0A0R3SCQ7"/>
<keyword evidence="6" id="KW-1185">Reference proteome</keyword>
<dbReference type="OrthoDB" id="275715at2759"/>
<comment type="similarity">
    <text evidence="1">Belongs to the complex I LYR family.</text>
</comment>
<evidence type="ECO:0000313" key="6">
    <source>
        <dbReference type="Proteomes" id="UP000321570"/>
    </source>
</evidence>
<dbReference type="PANTHER" id="PTHR14273">
    <property type="entry name" value="LYR MOTIF-CONTAINING PROTEIN 1"/>
    <property type="match status" value="1"/>
</dbReference>
<reference evidence="4 6" key="3">
    <citation type="submission" date="2019-07" db="EMBL/GenBank/DDBJ databases">
        <authorList>
            <person name="Jastrzebski P J."/>
            <person name="Paukszto L."/>
            <person name="Jastrzebski P J."/>
        </authorList>
    </citation>
    <scope>NUCLEOTIDE SEQUENCE [LARGE SCALE GENOMIC DNA]</scope>
    <source>
        <strain evidence="4 6">WMS-il1</strain>
    </source>
</reference>
<gene>
    <name evidence="3" type="ORF">HDID_LOCUS2389</name>
    <name evidence="4" type="ORF">WMSIL1_LOCUS279</name>
</gene>
<dbReference type="InterPro" id="IPR040330">
    <property type="entry name" value="LYRM1"/>
</dbReference>
<dbReference type="GO" id="GO:0005739">
    <property type="term" value="C:mitochondrion"/>
    <property type="evidence" value="ECO:0007669"/>
    <property type="project" value="TreeGrafter"/>
</dbReference>
<evidence type="ECO:0000313" key="4">
    <source>
        <dbReference type="EMBL" id="VUZ38877.1"/>
    </source>
</evidence>
<organism evidence="7">
    <name type="scientific">Hymenolepis diminuta</name>
    <name type="common">Rat tapeworm</name>
    <dbReference type="NCBI Taxonomy" id="6216"/>
    <lineage>
        <taxon>Eukaryota</taxon>
        <taxon>Metazoa</taxon>
        <taxon>Spiralia</taxon>
        <taxon>Lophotrochozoa</taxon>
        <taxon>Platyhelminthes</taxon>
        <taxon>Cestoda</taxon>
        <taxon>Eucestoda</taxon>
        <taxon>Cyclophyllidea</taxon>
        <taxon>Hymenolepididae</taxon>
        <taxon>Hymenolepis</taxon>
    </lineage>
</organism>
<dbReference type="PANTHER" id="PTHR14273:SF0">
    <property type="entry name" value="LYR MOTIF-CONTAINING PROTEIN 1"/>
    <property type="match status" value="1"/>
</dbReference>
<evidence type="ECO:0000256" key="1">
    <source>
        <dbReference type="ARBA" id="ARBA00009508"/>
    </source>
</evidence>
<reference evidence="3 5" key="2">
    <citation type="submission" date="2018-11" db="EMBL/GenBank/DDBJ databases">
        <authorList>
            <consortium name="Pathogen Informatics"/>
        </authorList>
    </citation>
    <scope>NUCLEOTIDE SEQUENCE [LARGE SCALE GENOMIC DNA]</scope>
</reference>
<dbReference type="EMBL" id="CABIJS010000008">
    <property type="protein sequence ID" value="VUZ38877.1"/>
    <property type="molecule type" value="Genomic_DNA"/>
</dbReference>
<evidence type="ECO:0000313" key="3">
    <source>
        <dbReference type="EMBL" id="VDL19850.1"/>
    </source>
</evidence>
<dbReference type="Proteomes" id="UP000321570">
    <property type="component" value="Unassembled WGS sequence"/>
</dbReference>
<dbReference type="Pfam" id="PF05347">
    <property type="entry name" value="Complex1_LYR"/>
    <property type="match status" value="1"/>
</dbReference>